<dbReference type="PANTHER" id="PTHR30041">
    <property type="entry name" value="ARSENATE REDUCTASE"/>
    <property type="match status" value="1"/>
</dbReference>
<dbReference type="SUPFAM" id="SSF52833">
    <property type="entry name" value="Thioredoxin-like"/>
    <property type="match status" value="1"/>
</dbReference>
<dbReference type="EC" id="1.20.4.1" evidence="4"/>
<reference evidence="5 6" key="1">
    <citation type="submission" date="2018-08" db="EMBL/GenBank/DDBJ databases">
        <title>Horizontal acquisition of hydrogen conversion ability and other habitat adaptations in Hydrogenovibrio crunogenus strains.</title>
        <authorList>
            <person name="Gonnella G."/>
            <person name="Adam N."/>
            <person name="Perner M."/>
        </authorList>
    </citation>
    <scope>NUCLEOTIDE SEQUENCE [LARGE SCALE GENOMIC DNA]</scope>
    <source>
        <strain evidence="5 6">SP-41</strain>
    </source>
</reference>
<dbReference type="Gene3D" id="3.40.30.10">
    <property type="entry name" value="Glutaredoxin"/>
    <property type="match status" value="1"/>
</dbReference>
<comment type="catalytic activity">
    <reaction evidence="4">
        <text>[glutaredoxin]-dithiol + arsenate + glutathione + H(+) = glutathionyl-S-S-[glutaredoxin] + arsenite + H2O</text>
        <dbReference type="Rhea" id="RHEA:22016"/>
        <dbReference type="Rhea" id="RHEA-COMP:10729"/>
        <dbReference type="Rhea" id="RHEA-COMP:17668"/>
        <dbReference type="ChEBI" id="CHEBI:15377"/>
        <dbReference type="ChEBI" id="CHEBI:15378"/>
        <dbReference type="ChEBI" id="CHEBI:29242"/>
        <dbReference type="ChEBI" id="CHEBI:29950"/>
        <dbReference type="ChEBI" id="CHEBI:48597"/>
        <dbReference type="ChEBI" id="CHEBI:57925"/>
        <dbReference type="ChEBI" id="CHEBI:146199"/>
        <dbReference type="EC" id="1.20.4.1"/>
    </reaction>
</comment>
<evidence type="ECO:0000313" key="6">
    <source>
        <dbReference type="Proteomes" id="UP000296201"/>
    </source>
</evidence>
<evidence type="ECO:0000256" key="1">
    <source>
        <dbReference type="ARBA" id="ARBA00007198"/>
    </source>
</evidence>
<name>A0A4P7P0D7_9GAMM</name>
<keyword evidence="6" id="KW-1185">Reference proteome</keyword>
<proteinExistence type="inferred from homology"/>
<dbReference type="AlphaFoldDB" id="A0A4P7P0D7"/>
<evidence type="ECO:0000256" key="2">
    <source>
        <dbReference type="ARBA" id="ARBA00023002"/>
    </source>
</evidence>
<dbReference type="InterPro" id="IPR006660">
    <property type="entry name" value="Arsenate_reductase-like"/>
</dbReference>
<dbReference type="PROSITE" id="PS51353">
    <property type="entry name" value="ARSC"/>
    <property type="match status" value="1"/>
</dbReference>
<dbReference type="GO" id="GO:0008794">
    <property type="term" value="F:arsenate reductase (glutaredoxin) activity"/>
    <property type="evidence" value="ECO:0007669"/>
    <property type="project" value="UniProtKB-UniRule"/>
</dbReference>
<sequence length="117" mass="13467">MKQATIYHNPRCSKSRQTLQILQDNGVSVNEVRYLDMPPSIEELDALCHAMNITPQEIIRTGENLFKELKLSLNDDRSRNEWLEILVENPKLIERPIVKVGHQVVIGRPPENVLTIL</sequence>
<keyword evidence="2 4" id="KW-0560">Oxidoreductase</keyword>
<dbReference type="InterPro" id="IPR036249">
    <property type="entry name" value="Thioredoxin-like_sf"/>
</dbReference>
<evidence type="ECO:0000256" key="3">
    <source>
        <dbReference type="PROSITE-ProRule" id="PRU01282"/>
    </source>
</evidence>
<evidence type="ECO:0000313" key="5">
    <source>
        <dbReference type="EMBL" id="QBZ83235.1"/>
    </source>
</evidence>
<dbReference type="InterPro" id="IPR006659">
    <property type="entry name" value="Arsenate_reductase"/>
</dbReference>
<comment type="similarity">
    <text evidence="1 3 4">Belongs to the ArsC family.</text>
</comment>
<dbReference type="RefSeq" id="WP_135795870.1">
    <property type="nucleotide sequence ID" value="NZ_CP032096.1"/>
</dbReference>
<dbReference type="Proteomes" id="UP000296201">
    <property type="component" value="Chromosome"/>
</dbReference>
<dbReference type="CDD" id="cd03034">
    <property type="entry name" value="ArsC_ArsC"/>
    <property type="match status" value="1"/>
</dbReference>
<evidence type="ECO:0000256" key="4">
    <source>
        <dbReference type="RuleBase" id="RU362029"/>
    </source>
</evidence>
<organism evidence="5 6">
    <name type="scientific">Hydrogenovibrio crunogenus</name>
    <dbReference type="NCBI Taxonomy" id="39765"/>
    <lineage>
        <taxon>Bacteria</taxon>
        <taxon>Pseudomonadati</taxon>
        <taxon>Pseudomonadota</taxon>
        <taxon>Gammaproteobacteria</taxon>
        <taxon>Thiotrichales</taxon>
        <taxon>Piscirickettsiaceae</taxon>
        <taxon>Hydrogenovibrio</taxon>
    </lineage>
</organism>
<protein>
    <recommendedName>
        <fullName evidence="4">Arsenate reductase</fullName>
        <ecNumber evidence="4">1.20.4.1</ecNumber>
    </recommendedName>
</protein>
<dbReference type="Pfam" id="PF03960">
    <property type="entry name" value="ArsC"/>
    <property type="match status" value="1"/>
</dbReference>
<gene>
    <name evidence="5" type="primary">arsC</name>
    <name evidence="5" type="ORF">GHNINEIG_01283</name>
</gene>
<dbReference type="NCBIfam" id="TIGR00014">
    <property type="entry name" value="arsC"/>
    <property type="match status" value="1"/>
</dbReference>
<dbReference type="PANTHER" id="PTHR30041:SF4">
    <property type="entry name" value="ARSENATE REDUCTASE"/>
    <property type="match status" value="1"/>
</dbReference>
<dbReference type="EMBL" id="CP032096">
    <property type="protein sequence ID" value="QBZ83235.1"/>
    <property type="molecule type" value="Genomic_DNA"/>
</dbReference>
<accession>A0A4P7P0D7</accession>
<dbReference type="OrthoDB" id="9790554at2"/>